<dbReference type="GO" id="GO:0003700">
    <property type="term" value="F:DNA-binding transcription factor activity"/>
    <property type="evidence" value="ECO:0007669"/>
    <property type="project" value="InterPro"/>
</dbReference>
<dbReference type="EMBL" id="FOFG01000008">
    <property type="protein sequence ID" value="SEQ86783.1"/>
    <property type="molecule type" value="Genomic_DNA"/>
</dbReference>
<dbReference type="AlphaFoldDB" id="A0A1H9JJ31"/>
<dbReference type="GO" id="GO:0043565">
    <property type="term" value="F:sequence-specific DNA binding"/>
    <property type="evidence" value="ECO:0007669"/>
    <property type="project" value="InterPro"/>
</dbReference>
<dbReference type="InterPro" id="IPR003313">
    <property type="entry name" value="AraC-bd"/>
</dbReference>
<dbReference type="InterPro" id="IPR009057">
    <property type="entry name" value="Homeodomain-like_sf"/>
</dbReference>
<dbReference type="SMART" id="SM00342">
    <property type="entry name" value="HTH_ARAC"/>
    <property type="match status" value="1"/>
</dbReference>
<keyword evidence="3" id="KW-0804">Transcription</keyword>
<feature type="domain" description="HTH araC/xylS-type" evidence="4">
    <location>
        <begin position="178"/>
        <end position="276"/>
    </location>
</feature>
<keyword evidence="6" id="KW-1185">Reference proteome</keyword>
<dbReference type="Pfam" id="PF02311">
    <property type="entry name" value="AraC_binding"/>
    <property type="match status" value="1"/>
</dbReference>
<evidence type="ECO:0000256" key="2">
    <source>
        <dbReference type="ARBA" id="ARBA00023125"/>
    </source>
</evidence>
<evidence type="ECO:0000256" key="3">
    <source>
        <dbReference type="ARBA" id="ARBA00023163"/>
    </source>
</evidence>
<evidence type="ECO:0000256" key="1">
    <source>
        <dbReference type="ARBA" id="ARBA00023015"/>
    </source>
</evidence>
<evidence type="ECO:0000313" key="6">
    <source>
        <dbReference type="Proteomes" id="UP000199647"/>
    </source>
</evidence>
<name>A0A1H9JJ31_9HYPH</name>
<proteinExistence type="predicted"/>
<dbReference type="Proteomes" id="UP000199647">
    <property type="component" value="Unassembled WGS sequence"/>
</dbReference>
<dbReference type="SUPFAM" id="SSF51215">
    <property type="entry name" value="Regulatory protein AraC"/>
    <property type="match status" value="1"/>
</dbReference>
<dbReference type="SUPFAM" id="SSF46689">
    <property type="entry name" value="Homeodomain-like"/>
    <property type="match status" value="2"/>
</dbReference>
<sequence>MRPVSRQDRIRLVRDGPSGVEAIHARFLGHAYDMHHHEEWLVGVTHRGVQDFFCRGRRQRSTAGRVILIEPGEMHDGQAVTPEGFSYSMLYIPQPWLNGGLGLSDNIATRPRGQPGFRATLSDDARLAAAIHRTCALLAGSSERLVRDAALDAVLAGLKRHFGQQDLSVHQASPVIARRARECLQDDMTAEFGADELARRAGAENRFQLARAFRAAYGTSPHAFLVQIRLTQARRLLKAGMRPASVAAACGFSDQSHLGRWFRRAYGLTPAEYRAGCTGVPDFVPAGE</sequence>
<gene>
    <name evidence="5" type="ORF">SAMN05216548_108144</name>
</gene>
<reference evidence="5 6" key="1">
    <citation type="submission" date="2016-10" db="EMBL/GenBank/DDBJ databases">
        <authorList>
            <person name="de Groot N.N."/>
        </authorList>
    </citation>
    <scope>NUCLEOTIDE SEQUENCE [LARGE SCALE GENOMIC DNA]</scope>
    <source>
        <strain evidence="5 6">A52C2</strain>
    </source>
</reference>
<dbReference type="InterPro" id="IPR018060">
    <property type="entry name" value="HTH_AraC"/>
</dbReference>
<accession>A0A1H9JJ31</accession>
<organism evidence="5 6">
    <name type="scientific">Faunimonas pinastri</name>
    <dbReference type="NCBI Taxonomy" id="1855383"/>
    <lineage>
        <taxon>Bacteria</taxon>
        <taxon>Pseudomonadati</taxon>
        <taxon>Pseudomonadota</taxon>
        <taxon>Alphaproteobacteria</taxon>
        <taxon>Hyphomicrobiales</taxon>
        <taxon>Afifellaceae</taxon>
        <taxon>Faunimonas</taxon>
    </lineage>
</organism>
<protein>
    <submittedName>
        <fullName evidence="5">Transcriptional regulator, AraC family</fullName>
    </submittedName>
</protein>
<dbReference type="PANTHER" id="PTHR46796:SF2">
    <property type="entry name" value="TRANSCRIPTIONAL REGULATORY PROTEIN"/>
    <property type="match status" value="1"/>
</dbReference>
<dbReference type="STRING" id="1855383.SAMN05216548_108144"/>
<keyword evidence="2" id="KW-0238">DNA-binding</keyword>
<dbReference type="PROSITE" id="PS01124">
    <property type="entry name" value="HTH_ARAC_FAMILY_2"/>
    <property type="match status" value="1"/>
</dbReference>
<dbReference type="InterPro" id="IPR037923">
    <property type="entry name" value="HTH-like"/>
</dbReference>
<dbReference type="Gene3D" id="1.10.10.60">
    <property type="entry name" value="Homeodomain-like"/>
    <property type="match status" value="1"/>
</dbReference>
<dbReference type="PANTHER" id="PTHR46796">
    <property type="entry name" value="HTH-TYPE TRANSCRIPTIONAL ACTIVATOR RHAS-RELATED"/>
    <property type="match status" value="1"/>
</dbReference>
<dbReference type="Pfam" id="PF12833">
    <property type="entry name" value="HTH_18"/>
    <property type="match status" value="1"/>
</dbReference>
<evidence type="ECO:0000259" key="4">
    <source>
        <dbReference type="PROSITE" id="PS01124"/>
    </source>
</evidence>
<dbReference type="InterPro" id="IPR050204">
    <property type="entry name" value="AraC_XylS_family_regulators"/>
</dbReference>
<keyword evidence="1" id="KW-0805">Transcription regulation</keyword>
<evidence type="ECO:0000313" key="5">
    <source>
        <dbReference type="EMBL" id="SEQ86783.1"/>
    </source>
</evidence>